<name>A0A6M2DDE3_XENCH</name>
<reference evidence="5" key="1">
    <citation type="submission" date="2020-03" db="EMBL/GenBank/DDBJ databases">
        <title>Transcriptomic Profiling of the Digestive Tract of the Rat Flea, Xenopsylla cheopis, Following Blood Feeding and Infection with Yersinia pestis.</title>
        <authorList>
            <person name="Bland D.M."/>
            <person name="Martens C.A."/>
            <person name="Virtaneva K."/>
            <person name="Kanakabandi K."/>
            <person name="Long D."/>
            <person name="Rosenke R."/>
            <person name="Saturday G.A."/>
            <person name="Hoyt F.H."/>
            <person name="Bruno D.P."/>
            <person name="Ribeiro J.M.C."/>
            <person name="Hinnebusch J."/>
        </authorList>
    </citation>
    <scope>NUCLEOTIDE SEQUENCE</scope>
</reference>
<feature type="domain" description="INTS4 8 helical bundle" evidence="3">
    <location>
        <begin position="610"/>
        <end position="809"/>
    </location>
</feature>
<dbReference type="Gene3D" id="1.25.10.10">
    <property type="entry name" value="Leucine-rich Repeat Variant"/>
    <property type="match status" value="1"/>
</dbReference>
<dbReference type="PANTHER" id="PTHR20938:SF0">
    <property type="entry name" value="INTEGRATOR COMPLEX SUBUNIT 4"/>
    <property type="match status" value="1"/>
</dbReference>
<dbReference type="InterPro" id="IPR016024">
    <property type="entry name" value="ARM-type_fold"/>
</dbReference>
<protein>
    <recommendedName>
        <fullName evidence="6">Integrator complex subunit 4</fullName>
    </recommendedName>
</protein>
<dbReference type="EMBL" id="GIIL01000453">
    <property type="protein sequence ID" value="NOV44179.1"/>
    <property type="molecule type" value="Transcribed_RNA"/>
</dbReference>
<organism evidence="5">
    <name type="scientific">Xenopsylla cheopis</name>
    <name type="common">Oriental rat flea</name>
    <name type="synonym">Pulex cheopis</name>
    <dbReference type="NCBI Taxonomy" id="163159"/>
    <lineage>
        <taxon>Eukaryota</taxon>
        <taxon>Metazoa</taxon>
        <taxon>Ecdysozoa</taxon>
        <taxon>Arthropoda</taxon>
        <taxon>Hexapoda</taxon>
        <taxon>Insecta</taxon>
        <taxon>Pterygota</taxon>
        <taxon>Neoptera</taxon>
        <taxon>Endopterygota</taxon>
        <taxon>Siphonaptera</taxon>
        <taxon>Pulicidae</taxon>
        <taxon>Xenopsyllinae</taxon>
        <taxon>Xenopsylla</taxon>
    </lineage>
</organism>
<evidence type="ECO:0000259" key="3">
    <source>
        <dbReference type="Pfam" id="PF24493"/>
    </source>
</evidence>
<dbReference type="PANTHER" id="PTHR20938">
    <property type="entry name" value="INTEGRATOR COMPLEX SUBUNIT 4"/>
    <property type="match status" value="1"/>
</dbReference>
<evidence type="ECO:0000259" key="4">
    <source>
        <dbReference type="Pfam" id="PF25458"/>
    </source>
</evidence>
<evidence type="ECO:0000313" key="5">
    <source>
        <dbReference type="EMBL" id="NOV44179.1"/>
    </source>
</evidence>
<dbReference type="Pfam" id="PF24493">
    <property type="entry name" value="INTS4_8HBD"/>
    <property type="match status" value="1"/>
</dbReference>
<dbReference type="GO" id="GO:0016180">
    <property type="term" value="P:snRNA processing"/>
    <property type="evidence" value="ECO:0007669"/>
    <property type="project" value="TreeGrafter"/>
</dbReference>
<dbReference type="SUPFAM" id="SSF48371">
    <property type="entry name" value="ARM repeat"/>
    <property type="match status" value="1"/>
</dbReference>
<dbReference type="InterPro" id="IPR011989">
    <property type="entry name" value="ARM-like"/>
</dbReference>
<dbReference type="AlphaFoldDB" id="A0A6M2DDE3"/>
<dbReference type="InterPro" id="IPR056235">
    <property type="entry name" value="INTS4_8HBD"/>
</dbReference>
<feature type="domain" description="Integrator complex subunit 4/Protein SIEL C-terminal Ig-like" evidence="4">
    <location>
        <begin position="821"/>
        <end position="947"/>
    </location>
</feature>
<sequence>MTAFIKKRALALYTQTVQEPIITSPQKIKLARKSTSSSSSGVIYINLLKQSKSSNEALQLLLRVTDSLQIDESDIPDILLKLREHFLKENESAVRVKIISLIGDIGSEAISCMKILIDETINLIQNETSSKVIAQALSTLLRLGEFCEKTPLYCASTIALASGLLNGTSALTGKHNPIVQKNALTLLSVLLPISDAAQAMKLFGSFTHSQDARVRSAALHSMLKLHSRGAVLDPKLFSIATEALKDDYECVRKEALSIIVELGNTHPEHMISVPESDSELRLIDVAFGHVCSAVCDLIVRIRVQAAGLLGTMVKVGPSFLLQTLDKKLMSNMRKKRSAHERAKEILTSGEWASGKRWGEDAPKEKVSADSVSLIGTGACGALVHGLEDEFLEVRNAAVDSMCILALHNSEFAEISLDFLVDMFNDEIEEVRLKAISSLSKISENIVLREDQLETILGALEDFSVDVREGLHDMLGSCNLASADCLQMLLEKLLDTLQKYPQDKVSTWGCTMRVGSRHPSFVLMLAPQLIQAHPFLEQAEPNIDDPAYVAILIMVLNAAQFSRPLLALFPQYITWHYDYLRDTMPHRVPRLIFSGGNDIERKLKANVDSEKFLKLFVEQIDAAIDNCTRENLILILKRAEKDLEKLAEIDIDISGPAQFMNIYINAQLLFIKSLDCREVYIPNGPPSFIIQLLQKCQQLKHMFCGLSVEMSGYVRQLCLKACAMHLAATVRDDKYSALSSCQTFLTLCKDIKQYLIKHNLIADCLTTQIFDQMAELENDSRGSKALLPGPVGRALMPILQNGKLDKLPTPEANIRITYAKMYKPTGHIDATIQVTAGLIASVDLHADVYNIYDINSLRIFVKYPDQRTHMLLPRKGHIKPLPEHEGSGYRVRTTALLSHGVWSESCHVNVGLCLAPQNLFVSQLTSNMPTHEGLQLCQPVQVGLAPKSIKRGI</sequence>
<keyword evidence="2" id="KW-0539">Nucleus</keyword>
<evidence type="ECO:0000256" key="1">
    <source>
        <dbReference type="ARBA" id="ARBA00004123"/>
    </source>
</evidence>
<dbReference type="FunFam" id="1.25.10.10:FF:000728">
    <property type="entry name" value="Blast:Integrator complex subunit 4"/>
    <property type="match status" value="1"/>
</dbReference>
<dbReference type="Pfam" id="PF25458">
    <property type="entry name" value="INTS4_C"/>
    <property type="match status" value="1"/>
</dbReference>
<accession>A0A6M2DDE3</accession>
<evidence type="ECO:0000256" key="2">
    <source>
        <dbReference type="ARBA" id="ARBA00023242"/>
    </source>
</evidence>
<evidence type="ECO:0008006" key="6">
    <source>
        <dbReference type="Google" id="ProtNLM"/>
    </source>
</evidence>
<proteinExistence type="predicted"/>
<dbReference type="GO" id="GO:0032039">
    <property type="term" value="C:integrator complex"/>
    <property type="evidence" value="ECO:0007669"/>
    <property type="project" value="TreeGrafter"/>
</dbReference>
<dbReference type="InterPro" id="IPR057412">
    <property type="entry name" value="INTS4_C"/>
</dbReference>
<comment type="subcellular location">
    <subcellularLocation>
        <location evidence="1">Nucleus</location>
    </subcellularLocation>
</comment>